<dbReference type="Pfam" id="PF01817">
    <property type="entry name" value="CM_2"/>
    <property type="match status" value="1"/>
</dbReference>
<dbReference type="GO" id="GO:0009094">
    <property type="term" value="P:L-phenylalanine biosynthetic process"/>
    <property type="evidence" value="ECO:0007669"/>
    <property type="project" value="UniProtKB-UniPathway"/>
</dbReference>
<dbReference type="PANTHER" id="PTHR21022">
    <property type="entry name" value="PREPHENATE DEHYDRATASE P PROTEIN"/>
    <property type="match status" value="1"/>
</dbReference>
<dbReference type="SUPFAM" id="SSF53850">
    <property type="entry name" value="Periplasmic binding protein-like II"/>
    <property type="match status" value="1"/>
</dbReference>
<dbReference type="Gene3D" id="3.40.190.10">
    <property type="entry name" value="Periplasmic binding protein-like II"/>
    <property type="match status" value="2"/>
</dbReference>
<evidence type="ECO:0000256" key="6">
    <source>
        <dbReference type="ARBA" id="ARBA00012404"/>
    </source>
</evidence>
<keyword evidence="12" id="KW-0584">Phenylalanine biosynthesis</keyword>
<comment type="pathway">
    <text evidence="4">Amino-acid biosynthesis; L-phenylalanine biosynthesis; phenylpyruvate from prephenate: step 1/1.</text>
</comment>
<dbReference type="InterPro" id="IPR018528">
    <property type="entry name" value="Preph_deHydtase_CS"/>
</dbReference>
<dbReference type="InterPro" id="IPR036263">
    <property type="entry name" value="Chorismate_II_sf"/>
</dbReference>
<dbReference type="CDD" id="cd13631">
    <property type="entry name" value="PBP2_Ct-PDT_like"/>
    <property type="match status" value="1"/>
</dbReference>
<accession>A0A4D6Y183</accession>
<protein>
    <recommendedName>
        <fullName evidence="8">Bifunctional chorismate mutase/prephenate dehydratase</fullName>
        <ecNumber evidence="7">4.2.1.51</ecNumber>
        <ecNumber evidence="6">5.4.99.5</ecNumber>
    </recommendedName>
    <alternativeName>
        <fullName evidence="17">Chorismate mutase-prephenate dehydratase</fullName>
    </alternativeName>
    <alternativeName>
        <fullName evidence="16">p-protein</fullName>
    </alternativeName>
</protein>
<evidence type="ECO:0000313" key="23">
    <source>
        <dbReference type="EMBL" id="QCI23372.1"/>
    </source>
</evidence>
<evidence type="ECO:0000256" key="1">
    <source>
        <dbReference type="ARBA" id="ARBA00000824"/>
    </source>
</evidence>
<dbReference type="SMART" id="SM00830">
    <property type="entry name" value="CM_2"/>
    <property type="match status" value="1"/>
</dbReference>
<evidence type="ECO:0000256" key="16">
    <source>
        <dbReference type="ARBA" id="ARBA00031175"/>
    </source>
</evidence>
<keyword evidence="13 23" id="KW-0413">Isomerase</keyword>
<evidence type="ECO:0000256" key="20">
    <source>
        <dbReference type="PIRSR" id="PIRSR001500-2"/>
    </source>
</evidence>
<gene>
    <name evidence="23" type="ORF">D9V73_01815</name>
</gene>
<evidence type="ECO:0000256" key="3">
    <source>
        <dbReference type="ARBA" id="ARBA00004496"/>
    </source>
</evidence>
<keyword evidence="11" id="KW-0057">Aromatic amino acid biosynthesis</keyword>
<evidence type="ECO:0000259" key="22">
    <source>
        <dbReference type="PROSITE" id="PS51171"/>
    </source>
</evidence>
<sequence length="379" mass="44029">MESTSNLLTLRNIINSLDKNLITILSKRKKIATKIAKTKAEQHYPIRDIEREQLLLNDLILFGKKYDLDHEYISNLFKIIIKDSVITQNNWIKNNCYKNRKIYNFSFLGDTGSYSYEATKQYANKYFQFFSKNCCNTFQEIVNNVENNQSDYAVLPIENNSSGSIKETYTLLTNTKLLIIGEINVPINHCLLSKKKTQLINIKTIYSHKQPFIQCSKFIKHFPNWKIKYTNSTTDAIKKISGNTHFKSAALGHEKYKKIYQLEVISRNICNLEKNVTRFIILGRTHINISTNISSITTIMILINNNNLIKDIIKILKEHNLTIRQLKSHVISTISLRKIIFIDIENHINANSMQQTINKLKNITSVKILGCYPMDKYFS</sequence>
<feature type="site" description="Essential for prephenate dehydratase activity" evidence="20">
    <location>
        <position position="277"/>
    </location>
</feature>
<dbReference type="InterPro" id="IPR008242">
    <property type="entry name" value="Chor_mutase/pphenate_deHydtase"/>
</dbReference>
<evidence type="ECO:0000256" key="9">
    <source>
        <dbReference type="ARBA" id="ARBA00022490"/>
    </source>
</evidence>
<dbReference type="EC" id="4.2.1.51" evidence="7"/>
<dbReference type="NCBIfam" id="TIGR01797">
    <property type="entry name" value="CM_P_1"/>
    <property type="match status" value="1"/>
</dbReference>
<feature type="binding site" evidence="19">
    <location>
        <position position="88"/>
    </location>
    <ligand>
        <name>substrate</name>
    </ligand>
</feature>
<evidence type="ECO:0000256" key="17">
    <source>
        <dbReference type="ARBA" id="ARBA00031520"/>
    </source>
</evidence>
<evidence type="ECO:0000256" key="18">
    <source>
        <dbReference type="ARBA" id="ARBA00047848"/>
    </source>
</evidence>
<evidence type="ECO:0000256" key="12">
    <source>
        <dbReference type="ARBA" id="ARBA00023222"/>
    </source>
</evidence>
<dbReference type="RefSeq" id="WP_158336581.1">
    <property type="nucleotide sequence ID" value="NZ_CP033004.1"/>
</dbReference>
<evidence type="ECO:0000256" key="19">
    <source>
        <dbReference type="PIRSR" id="PIRSR001500-1"/>
    </source>
</evidence>
<feature type="binding site" evidence="19">
    <location>
        <position position="48"/>
    </location>
    <ligand>
        <name>substrate</name>
    </ligand>
</feature>
<evidence type="ECO:0000256" key="14">
    <source>
        <dbReference type="ARBA" id="ARBA00023239"/>
    </source>
</evidence>
<evidence type="ECO:0000259" key="21">
    <source>
        <dbReference type="PROSITE" id="PS51168"/>
    </source>
</evidence>
<feature type="domain" description="Chorismate mutase" evidence="21">
    <location>
        <begin position="1"/>
        <end position="92"/>
    </location>
</feature>
<dbReference type="PANTHER" id="PTHR21022:SF19">
    <property type="entry name" value="PREPHENATE DEHYDRATASE-RELATED"/>
    <property type="match status" value="1"/>
</dbReference>
<dbReference type="Gene3D" id="1.20.59.10">
    <property type="entry name" value="Chorismate mutase"/>
    <property type="match status" value="1"/>
</dbReference>
<dbReference type="PROSITE" id="PS00857">
    <property type="entry name" value="PREPHENATE_DEHYDR_1"/>
    <property type="match status" value="1"/>
</dbReference>
<organism evidence="23 24">
    <name type="scientific">Buchnera aphidicola subsp. Melaphis rhois</name>
    <dbReference type="NCBI Taxonomy" id="118103"/>
    <lineage>
        <taxon>Bacteria</taxon>
        <taxon>Pseudomonadati</taxon>
        <taxon>Pseudomonadota</taxon>
        <taxon>Gammaproteobacteria</taxon>
        <taxon>Enterobacterales</taxon>
        <taxon>Erwiniaceae</taxon>
        <taxon>Buchnera</taxon>
    </lineage>
</organism>
<evidence type="ECO:0000256" key="15">
    <source>
        <dbReference type="ARBA" id="ARBA00023268"/>
    </source>
</evidence>
<feature type="binding site" evidence="19">
    <location>
        <position position="28"/>
    </location>
    <ligand>
        <name>substrate</name>
    </ligand>
</feature>
<feature type="binding site" evidence="19">
    <location>
        <position position="52"/>
    </location>
    <ligand>
        <name>substrate</name>
    </ligand>
</feature>
<dbReference type="InterPro" id="IPR036979">
    <property type="entry name" value="CM_dom_sf"/>
</dbReference>
<dbReference type="GO" id="GO:0005737">
    <property type="term" value="C:cytoplasm"/>
    <property type="evidence" value="ECO:0007669"/>
    <property type="project" value="UniProtKB-SubCell"/>
</dbReference>
<comment type="pathway">
    <text evidence="5">Metabolic intermediate biosynthesis; prephenate biosynthesis; prephenate from chorismate: step 1/1.</text>
</comment>
<evidence type="ECO:0000256" key="5">
    <source>
        <dbReference type="ARBA" id="ARBA00004817"/>
    </source>
</evidence>
<dbReference type="SUPFAM" id="SSF55021">
    <property type="entry name" value="ACT-like"/>
    <property type="match status" value="1"/>
</dbReference>
<evidence type="ECO:0000256" key="13">
    <source>
        <dbReference type="ARBA" id="ARBA00023235"/>
    </source>
</evidence>
<reference evidence="23 24" key="1">
    <citation type="submission" date="2018-10" db="EMBL/GenBank/DDBJ databases">
        <title>Comparative functional genomics of the obligate endosymbiont Buchnera aphidicola.</title>
        <authorList>
            <person name="Chong R.A."/>
        </authorList>
    </citation>
    <scope>NUCLEOTIDE SEQUENCE [LARGE SCALE GENOMIC DNA]</scope>
    <source>
        <strain evidence="23 24">Mrh</strain>
    </source>
</reference>
<dbReference type="EMBL" id="CP033004">
    <property type="protein sequence ID" value="QCI23372.1"/>
    <property type="molecule type" value="Genomic_DNA"/>
</dbReference>
<feature type="domain" description="Prephenate dehydratase" evidence="22">
    <location>
        <begin position="104"/>
        <end position="284"/>
    </location>
</feature>
<feature type="binding site" evidence="19">
    <location>
        <position position="84"/>
    </location>
    <ligand>
        <name>substrate</name>
    </ligand>
</feature>
<dbReference type="OrthoDB" id="9802281at2"/>
<comment type="function">
    <text evidence="2">Catalyzes the Claisen rearrangement of chorismate to prephenate and the decarboxylation/dehydration of prephenate to phenylpyruvate.</text>
</comment>
<keyword evidence="9" id="KW-0963">Cytoplasm</keyword>
<dbReference type="EC" id="5.4.99.5" evidence="6"/>
<evidence type="ECO:0000256" key="11">
    <source>
        <dbReference type="ARBA" id="ARBA00023141"/>
    </source>
</evidence>
<dbReference type="UniPathway" id="UPA00120">
    <property type="reaction ID" value="UER00203"/>
</dbReference>
<dbReference type="InterPro" id="IPR001086">
    <property type="entry name" value="Preph_deHydtase"/>
</dbReference>
<evidence type="ECO:0000313" key="24">
    <source>
        <dbReference type="Proteomes" id="UP000298566"/>
    </source>
</evidence>
<dbReference type="UniPathway" id="UPA00121">
    <property type="reaction ID" value="UER00345"/>
</dbReference>
<evidence type="ECO:0000256" key="10">
    <source>
        <dbReference type="ARBA" id="ARBA00022605"/>
    </source>
</evidence>
<dbReference type="GO" id="GO:0004664">
    <property type="term" value="F:prephenate dehydratase activity"/>
    <property type="evidence" value="ECO:0007669"/>
    <property type="project" value="UniProtKB-EC"/>
</dbReference>
<proteinExistence type="predicted"/>
<evidence type="ECO:0000256" key="8">
    <source>
        <dbReference type="ARBA" id="ARBA00014401"/>
    </source>
</evidence>
<name>A0A4D6Y183_BUCMH</name>
<dbReference type="Pfam" id="PF00800">
    <property type="entry name" value="PDT"/>
    <property type="match status" value="1"/>
</dbReference>
<dbReference type="Proteomes" id="UP000298566">
    <property type="component" value="Chromosome"/>
</dbReference>
<dbReference type="Gene3D" id="3.30.70.260">
    <property type="match status" value="1"/>
</dbReference>
<evidence type="ECO:0000256" key="2">
    <source>
        <dbReference type="ARBA" id="ARBA00002364"/>
    </source>
</evidence>
<keyword evidence="15" id="KW-0511">Multifunctional enzyme</keyword>
<dbReference type="InterPro" id="IPR010952">
    <property type="entry name" value="CM_P_1"/>
</dbReference>
<dbReference type="PROSITE" id="PS51171">
    <property type="entry name" value="PREPHENATE_DEHYDR_3"/>
    <property type="match status" value="1"/>
</dbReference>
<dbReference type="GO" id="GO:0004106">
    <property type="term" value="F:chorismate mutase activity"/>
    <property type="evidence" value="ECO:0007669"/>
    <property type="project" value="UniProtKB-EC"/>
</dbReference>
<comment type="subcellular location">
    <subcellularLocation>
        <location evidence="3">Cytoplasm</location>
    </subcellularLocation>
</comment>
<keyword evidence="10" id="KW-0028">Amino-acid biosynthesis</keyword>
<comment type="catalytic activity">
    <reaction evidence="1">
        <text>chorismate = prephenate</text>
        <dbReference type="Rhea" id="RHEA:13897"/>
        <dbReference type="ChEBI" id="CHEBI:29748"/>
        <dbReference type="ChEBI" id="CHEBI:29934"/>
        <dbReference type="EC" id="5.4.99.5"/>
    </reaction>
</comment>
<dbReference type="PIRSF" id="PIRSF001500">
    <property type="entry name" value="Chor_mut_pdt_Ppr"/>
    <property type="match status" value="1"/>
</dbReference>
<evidence type="ECO:0000256" key="7">
    <source>
        <dbReference type="ARBA" id="ARBA00013147"/>
    </source>
</evidence>
<keyword evidence="14" id="KW-0456">Lyase</keyword>
<feature type="binding site" evidence="19">
    <location>
        <position position="11"/>
    </location>
    <ligand>
        <name>substrate</name>
    </ligand>
</feature>
<dbReference type="InterPro" id="IPR045865">
    <property type="entry name" value="ACT-like_dom_sf"/>
</dbReference>
<feature type="binding site" evidence="19">
    <location>
        <position position="39"/>
    </location>
    <ligand>
        <name>substrate</name>
    </ligand>
</feature>
<comment type="catalytic activity">
    <reaction evidence="18">
        <text>prephenate + H(+) = 3-phenylpyruvate + CO2 + H2O</text>
        <dbReference type="Rhea" id="RHEA:21648"/>
        <dbReference type="ChEBI" id="CHEBI:15377"/>
        <dbReference type="ChEBI" id="CHEBI:15378"/>
        <dbReference type="ChEBI" id="CHEBI:16526"/>
        <dbReference type="ChEBI" id="CHEBI:18005"/>
        <dbReference type="ChEBI" id="CHEBI:29934"/>
        <dbReference type="EC" id="4.2.1.51"/>
    </reaction>
</comment>
<dbReference type="SUPFAM" id="SSF48600">
    <property type="entry name" value="Chorismate mutase II"/>
    <property type="match status" value="1"/>
</dbReference>
<evidence type="ECO:0000256" key="4">
    <source>
        <dbReference type="ARBA" id="ARBA00004741"/>
    </source>
</evidence>
<dbReference type="AlphaFoldDB" id="A0A4D6Y183"/>
<dbReference type="GO" id="GO:0046417">
    <property type="term" value="P:chorismate metabolic process"/>
    <property type="evidence" value="ECO:0007669"/>
    <property type="project" value="InterPro"/>
</dbReference>
<dbReference type="InterPro" id="IPR002701">
    <property type="entry name" value="CM_II_prokaryot"/>
</dbReference>
<dbReference type="PROSITE" id="PS51168">
    <property type="entry name" value="CHORISMATE_MUT_2"/>
    <property type="match status" value="1"/>
</dbReference>